<sequence length="295" mass="32435">MYSQIASNKRKSVILTMVFIAMIIGLGYIYSRASGDETYSGVWIAIIISLGSTLVSYFQGDKIALWSSGARPISEEDNKYVYRLVENLCITSGLPVPKIYIIEDNAINAFATGRKPEMASVAITRGAITYLENEELEGVLAHELSHIQNYDIRFMTLVAVMVGSISILAHIFLRSRLLFGGRRGREGGQVGGILMLVGIVLAILSPLIAELIKLAISRRREFLADASGALLTRYPEGLARALEKIAAHNQPMPEVSRATAHMFFSNPFKSSTVKSLFSTHPPLDDRIKKLRESGA</sequence>
<keyword evidence="7 12" id="KW-0378">Hydrolase</keyword>
<feature type="transmembrane region" description="Helical" evidence="12">
    <location>
        <begin position="193"/>
        <end position="212"/>
    </location>
</feature>
<feature type="domain" description="Peptidase M48" evidence="13">
    <location>
        <begin position="77"/>
        <end position="292"/>
    </location>
</feature>
<keyword evidence="6 12" id="KW-0479">Metal-binding</keyword>
<comment type="caution">
    <text evidence="14">The sequence shown here is derived from an EMBL/GenBank/DDBJ whole genome shotgun (WGS) entry which is preliminary data.</text>
</comment>
<feature type="transmembrane region" description="Helical" evidence="12">
    <location>
        <begin position="12"/>
        <end position="30"/>
    </location>
</feature>
<dbReference type="PANTHER" id="PTHR43221">
    <property type="entry name" value="PROTEASE HTPX"/>
    <property type="match status" value="1"/>
</dbReference>
<evidence type="ECO:0000313" key="15">
    <source>
        <dbReference type="Proteomes" id="UP000178726"/>
    </source>
</evidence>
<dbReference type="HAMAP" id="MF_00188">
    <property type="entry name" value="Pept_M48_protease_HtpX"/>
    <property type="match status" value="1"/>
</dbReference>
<dbReference type="AlphaFoldDB" id="A0A1F6NAG7"/>
<evidence type="ECO:0000259" key="13">
    <source>
        <dbReference type="Pfam" id="PF01435"/>
    </source>
</evidence>
<dbReference type="GO" id="GO:0004222">
    <property type="term" value="F:metalloendopeptidase activity"/>
    <property type="evidence" value="ECO:0007669"/>
    <property type="project" value="UniProtKB-UniRule"/>
</dbReference>
<dbReference type="EC" id="3.4.24.-" evidence="12"/>
<evidence type="ECO:0000256" key="12">
    <source>
        <dbReference type="HAMAP-Rule" id="MF_00188"/>
    </source>
</evidence>
<keyword evidence="8 12" id="KW-0862">Zinc</keyword>
<feature type="transmembrane region" description="Helical" evidence="12">
    <location>
        <begin position="154"/>
        <end position="173"/>
    </location>
</feature>
<evidence type="ECO:0000256" key="3">
    <source>
        <dbReference type="ARBA" id="ARBA00022475"/>
    </source>
</evidence>
<dbReference type="InterPro" id="IPR022919">
    <property type="entry name" value="Pept_M48_protease_HtpX"/>
</dbReference>
<protein>
    <recommendedName>
        <fullName evidence="12">Protease HtpX homolog</fullName>
        <ecNumber evidence="12">3.4.24.-</ecNumber>
    </recommendedName>
</protein>
<name>A0A1F6NAG7_9BACT</name>
<evidence type="ECO:0000256" key="8">
    <source>
        <dbReference type="ARBA" id="ARBA00022833"/>
    </source>
</evidence>
<evidence type="ECO:0000256" key="7">
    <source>
        <dbReference type="ARBA" id="ARBA00022801"/>
    </source>
</evidence>
<evidence type="ECO:0000256" key="6">
    <source>
        <dbReference type="ARBA" id="ARBA00022723"/>
    </source>
</evidence>
<comment type="cofactor">
    <cofactor evidence="12">
        <name>Zn(2+)</name>
        <dbReference type="ChEBI" id="CHEBI:29105"/>
    </cofactor>
    <text evidence="12">Binds 1 zinc ion per subunit.</text>
</comment>
<dbReference type="PANTHER" id="PTHR43221:SF1">
    <property type="entry name" value="PROTEASE HTPX"/>
    <property type="match status" value="1"/>
</dbReference>
<dbReference type="GO" id="GO:0008270">
    <property type="term" value="F:zinc ion binding"/>
    <property type="evidence" value="ECO:0007669"/>
    <property type="project" value="UniProtKB-UniRule"/>
</dbReference>
<reference evidence="14 15" key="1">
    <citation type="journal article" date="2016" name="Nat. Commun.">
        <title>Thousands of microbial genomes shed light on interconnected biogeochemical processes in an aquifer system.</title>
        <authorList>
            <person name="Anantharaman K."/>
            <person name="Brown C.T."/>
            <person name="Hug L.A."/>
            <person name="Sharon I."/>
            <person name="Castelle C.J."/>
            <person name="Probst A.J."/>
            <person name="Thomas B.C."/>
            <person name="Singh A."/>
            <person name="Wilkins M.J."/>
            <person name="Karaoz U."/>
            <person name="Brodie E.L."/>
            <person name="Williams K.H."/>
            <person name="Hubbard S.S."/>
            <person name="Banfield J.F."/>
        </authorList>
    </citation>
    <scope>NUCLEOTIDE SEQUENCE [LARGE SCALE GENOMIC DNA]</scope>
</reference>
<evidence type="ECO:0000313" key="14">
    <source>
        <dbReference type="EMBL" id="OGH80914.1"/>
    </source>
</evidence>
<keyword evidence="11 12" id="KW-0472">Membrane</keyword>
<evidence type="ECO:0000256" key="11">
    <source>
        <dbReference type="ARBA" id="ARBA00023136"/>
    </source>
</evidence>
<proteinExistence type="inferred from homology"/>
<keyword evidence="9 12" id="KW-1133">Transmembrane helix</keyword>
<feature type="transmembrane region" description="Helical" evidence="12">
    <location>
        <begin position="42"/>
        <end position="58"/>
    </location>
</feature>
<comment type="similarity">
    <text evidence="2 12">Belongs to the peptidase M48B family.</text>
</comment>
<organism evidence="14 15">
    <name type="scientific">Candidatus Magasanikbacteria bacterium RIFCSPLOWO2_02_FULL_44_11</name>
    <dbReference type="NCBI Taxonomy" id="1798689"/>
    <lineage>
        <taxon>Bacteria</taxon>
        <taxon>Candidatus Magasanikiibacteriota</taxon>
    </lineage>
</organism>
<comment type="subcellular location">
    <subcellularLocation>
        <location evidence="1 12">Cell membrane</location>
        <topology evidence="1 12">Multi-pass membrane protein</topology>
    </subcellularLocation>
</comment>
<dbReference type="GO" id="GO:0006508">
    <property type="term" value="P:proteolysis"/>
    <property type="evidence" value="ECO:0007669"/>
    <property type="project" value="UniProtKB-KW"/>
</dbReference>
<keyword evidence="3 12" id="KW-1003">Cell membrane</keyword>
<feature type="active site" evidence="12">
    <location>
        <position position="143"/>
    </location>
</feature>
<keyword evidence="4 12" id="KW-0645">Protease</keyword>
<evidence type="ECO:0000256" key="9">
    <source>
        <dbReference type="ARBA" id="ARBA00022989"/>
    </source>
</evidence>
<accession>A0A1F6NAG7</accession>
<dbReference type="Pfam" id="PF01435">
    <property type="entry name" value="Peptidase_M48"/>
    <property type="match status" value="1"/>
</dbReference>
<evidence type="ECO:0000256" key="5">
    <source>
        <dbReference type="ARBA" id="ARBA00022692"/>
    </source>
</evidence>
<evidence type="ECO:0000256" key="4">
    <source>
        <dbReference type="ARBA" id="ARBA00022670"/>
    </source>
</evidence>
<keyword evidence="10 12" id="KW-0482">Metalloprotease</keyword>
<gene>
    <name evidence="12" type="primary">htpX</name>
    <name evidence="14" type="ORF">A3I29_03400</name>
</gene>
<dbReference type="Proteomes" id="UP000178726">
    <property type="component" value="Unassembled WGS sequence"/>
</dbReference>
<dbReference type="InterPro" id="IPR050083">
    <property type="entry name" value="HtpX_protease"/>
</dbReference>
<keyword evidence="5 12" id="KW-0812">Transmembrane</keyword>
<feature type="binding site" evidence="12">
    <location>
        <position position="146"/>
    </location>
    <ligand>
        <name>Zn(2+)</name>
        <dbReference type="ChEBI" id="CHEBI:29105"/>
        <note>catalytic</note>
    </ligand>
</feature>
<evidence type="ECO:0000256" key="2">
    <source>
        <dbReference type="ARBA" id="ARBA00009779"/>
    </source>
</evidence>
<dbReference type="CDD" id="cd07340">
    <property type="entry name" value="M48B_Htpx_like"/>
    <property type="match status" value="1"/>
</dbReference>
<feature type="binding site" evidence="12">
    <location>
        <position position="221"/>
    </location>
    <ligand>
        <name>Zn(2+)</name>
        <dbReference type="ChEBI" id="CHEBI:29105"/>
        <note>catalytic</note>
    </ligand>
</feature>
<dbReference type="STRING" id="1798689.A3I29_03400"/>
<evidence type="ECO:0000256" key="10">
    <source>
        <dbReference type="ARBA" id="ARBA00023049"/>
    </source>
</evidence>
<dbReference type="GO" id="GO:0005886">
    <property type="term" value="C:plasma membrane"/>
    <property type="evidence" value="ECO:0007669"/>
    <property type="project" value="UniProtKB-SubCell"/>
</dbReference>
<dbReference type="Gene3D" id="3.30.2010.10">
    <property type="entry name" value="Metalloproteases ('zincins'), catalytic domain"/>
    <property type="match status" value="1"/>
</dbReference>
<dbReference type="EMBL" id="MFQK01000017">
    <property type="protein sequence ID" value="OGH80914.1"/>
    <property type="molecule type" value="Genomic_DNA"/>
</dbReference>
<dbReference type="InterPro" id="IPR001915">
    <property type="entry name" value="Peptidase_M48"/>
</dbReference>
<feature type="binding site" evidence="12">
    <location>
        <position position="142"/>
    </location>
    <ligand>
        <name>Zn(2+)</name>
        <dbReference type="ChEBI" id="CHEBI:29105"/>
        <note>catalytic</note>
    </ligand>
</feature>
<evidence type="ECO:0000256" key="1">
    <source>
        <dbReference type="ARBA" id="ARBA00004651"/>
    </source>
</evidence>